<dbReference type="STRING" id="880724.Metig_1700"/>
<dbReference type="PANTHER" id="PTHR36449">
    <property type="entry name" value="ACETYLTRANSFERASE-RELATED"/>
    <property type="match status" value="1"/>
</dbReference>
<dbReference type="OrthoDB" id="138652at2157"/>
<dbReference type="KEGG" id="mig:Metig_1700"/>
<accession>F6BBV2</accession>
<keyword evidence="1" id="KW-0808">Transferase</keyword>
<gene>
    <name evidence="3" type="ordered locus">Metig_1700</name>
</gene>
<dbReference type="PANTHER" id="PTHR36449:SF1">
    <property type="entry name" value="ACETYLTRANSFERASE"/>
    <property type="match status" value="1"/>
</dbReference>
<dbReference type="Gene3D" id="3.40.630.30">
    <property type="match status" value="1"/>
</dbReference>
<reference evidence="3 4" key="1">
    <citation type="submission" date="2011-05" db="EMBL/GenBank/DDBJ databases">
        <title>Complete sequence of Methanotorris igneus Kol 5.</title>
        <authorList>
            <consortium name="US DOE Joint Genome Institute"/>
            <person name="Lucas S."/>
            <person name="Han J."/>
            <person name="Lapidus A."/>
            <person name="Cheng J.-F."/>
            <person name="Goodwin L."/>
            <person name="Pitluck S."/>
            <person name="Peters L."/>
            <person name="Mikhailova N."/>
            <person name="Chertkov O."/>
            <person name="Han C."/>
            <person name="Tapia R."/>
            <person name="Land M."/>
            <person name="Hauser L."/>
            <person name="Kyrpides N."/>
            <person name="Ivanova N."/>
            <person name="Pagani I."/>
            <person name="Sieprawska-Lupa M."/>
            <person name="Whitman W."/>
            <person name="Woyke T."/>
        </authorList>
    </citation>
    <scope>NUCLEOTIDE SEQUENCE [LARGE SCALE GENOMIC DNA]</scope>
    <source>
        <strain evidence="4">DSM 5666 / JCM 11834 / Kol 5</strain>
    </source>
</reference>
<evidence type="ECO:0000313" key="4">
    <source>
        <dbReference type="Proteomes" id="UP000009227"/>
    </source>
</evidence>
<organism evidence="4">
    <name type="scientific">Methanotorris igneus (strain DSM 5666 / JCM 11834 / Kol 5)</name>
    <dbReference type="NCBI Taxonomy" id="880724"/>
    <lineage>
        <taxon>Archaea</taxon>
        <taxon>Methanobacteriati</taxon>
        <taxon>Methanobacteriota</taxon>
        <taxon>Methanomada group</taxon>
        <taxon>Methanococci</taxon>
        <taxon>Methanococcales</taxon>
        <taxon>Methanocaldococcaceae</taxon>
        <taxon>Methanotorris</taxon>
    </lineage>
</organism>
<keyword evidence="2" id="KW-0012">Acyltransferase</keyword>
<dbReference type="RefSeq" id="WP_013799822.1">
    <property type="nucleotide sequence ID" value="NC_015562.1"/>
</dbReference>
<keyword evidence="4" id="KW-1185">Reference proteome</keyword>
<dbReference type="HOGENOM" id="CLU_081493_2_0_2"/>
<name>F6BBV2_METIK</name>
<proteinExistence type="predicted"/>
<evidence type="ECO:0000256" key="2">
    <source>
        <dbReference type="ARBA" id="ARBA00023315"/>
    </source>
</evidence>
<dbReference type="GO" id="GO:0016746">
    <property type="term" value="F:acyltransferase activity"/>
    <property type="evidence" value="ECO:0007669"/>
    <property type="project" value="UniProtKB-KW"/>
</dbReference>
<dbReference type="GeneID" id="10644573"/>
<evidence type="ECO:0000256" key="1">
    <source>
        <dbReference type="ARBA" id="ARBA00022679"/>
    </source>
</evidence>
<dbReference type="Proteomes" id="UP000009227">
    <property type="component" value="Chromosome"/>
</dbReference>
<sequence length="196" mass="22943">MVREDGIIVPLKRLLEKYDEEKVKNLLNNFSCSKNPDVELFLKNTAILFEKLNKSRTYLIFKKDTKDILAYFTLALSILKIVDEEISKKTLKKLDGISKEKKEFSIYLIGQLGKNDKFWDEIKGDIILQEAIDTLCNANELVGGRIILVETLNNEKLIKFYENNGFKILQKRKDKKIDKETNNEIIIEYVQMYKII</sequence>
<protein>
    <recommendedName>
        <fullName evidence="5">N-acetyltransferase domain-containing protein</fullName>
    </recommendedName>
</protein>
<evidence type="ECO:0000313" key="3">
    <source>
        <dbReference type="EMBL" id="AEF97232.1"/>
    </source>
</evidence>
<evidence type="ECO:0008006" key="5">
    <source>
        <dbReference type="Google" id="ProtNLM"/>
    </source>
</evidence>
<dbReference type="AlphaFoldDB" id="F6BBV2"/>
<dbReference type="EMBL" id="CP002737">
    <property type="protein sequence ID" value="AEF97232.1"/>
    <property type="molecule type" value="Genomic_DNA"/>
</dbReference>